<dbReference type="AlphaFoldDB" id="A0AAD7B011"/>
<gene>
    <name evidence="1" type="ORF">FB45DRAFT_808551</name>
</gene>
<accession>A0AAD7B011</accession>
<organism evidence="1 2">
    <name type="scientific">Roridomyces roridus</name>
    <dbReference type="NCBI Taxonomy" id="1738132"/>
    <lineage>
        <taxon>Eukaryota</taxon>
        <taxon>Fungi</taxon>
        <taxon>Dikarya</taxon>
        <taxon>Basidiomycota</taxon>
        <taxon>Agaricomycotina</taxon>
        <taxon>Agaricomycetes</taxon>
        <taxon>Agaricomycetidae</taxon>
        <taxon>Agaricales</taxon>
        <taxon>Marasmiineae</taxon>
        <taxon>Mycenaceae</taxon>
        <taxon>Roridomyces</taxon>
    </lineage>
</organism>
<dbReference type="Proteomes" id="UP001221142">
    <property type="component" value="Unassembled WGS sequence"/>
</dbReference>
<comment type="caution">
    <text evidence="1">The sequence shown here is derived from an EMBL/GenBank/DDBJ whole genome shotgun (WGS) entry which is preliminary data.</text>
</comment>
<proteinExistence type="predicted"/>
<dbReference type="EMBL" id="JARKIF010000067">
    <property type="protein sequence ID" value="KAJ7605778.1"/>
    <property type="molecule type" value="Genomic_DNA"/>
</dbReference>
<reference evidence="1" key="1">
    <citation type="submission" date="2023-03" db="EMBL/GenBank/DDBJ databases">
        <title>Massive genome expansion in bonnet fungi (Mycena s.s.) driven by repeated elements and novel gene families across ecological guilds.</title>
        <authorList>
            <consortium name="Lawrence Berkeley National Laboratory"/>
            <person name="Harder C.B."/>
            <person name="Miyauchi S."/>
            <person name="Viragh M."/>
            <person name="Kuo A."/>
            <person name="Thoen E."/>
            <person name="Andreopoulos B."/>
            <person name="Lu D."/>
            <person name="Skrede I."/>
            <person name="Drula E."/>
            <person name="Henrissat B."/>
            <person name="Morin E."/>
            <person name="Kohler A."/>
            <person name="Barry K."/>
            <person name="LaButti K."/>
            <person name="Morin E."/>
            <person name="Salamov A."/>
            <person name="Lipzen A."/>
            <person name="Mereny Z."/>
            <person name="Hegedus B."/>
            <person name="Baldrian P."/>
            <person name="Stursova M."/>
            <person name="Weitz H."/>
            <person name="Taylor A."/>
            <person name="Grigoriev I.V."/>
            <person name="Nagy L.G."/>
            <person name="Martin F."/>
            <person name="Kauserud H."/>
        </authorList>
    </citation>
    <scope>NUCLEOTIDE SEQUENCE</scope>
    <source>
        <strain evidence="1">9284</strain>
    </source>
</reference>
<protein>
    <submittedName>
        <fullName evidence="1">Uncharacterized protein</fullName>
    </submittedName>
</protein>
<evidence type="ECO:0000313" key="2">
    <source>
        <dbReference type="Proteomes" id="UP001221142"/>
    </source>
</evidence>
<sequence length="669" mass="76007">MGRAMPEEIIHETLSPALSVSDDTFSDRHLYSSESSSVESSSAILLVCKAWLRVATPLLYHTVILRSKGQAQALSVALRCNPDLGQLIRKLRLQSGYGSSLHQILRTTTKLTDIFIPVEFDEGDDACGLCSGIPLIDPVRVIVSYDPFEATTPEPVRTLVGVLIEYIPKWKNLAIFEMPHDWQHSQAGHNETFSSPLKVAPNLRTLVLSCNWRDLFRDGIIPEYISTVAQNASLQEIRAKTRSRKALKPGFLGTVQGNARLQELVDPNGFGPKKAFVYPPQLAANPTVADVVWDRIIYYVFREDDDDFYPDDDDSDCDYFENQDSKLPERWEPLRVCKRFLRLGTPRFYNDISLRTCKSMLLFTARLRLEPSLGAHVHSLFIGRNDQQTIDDLQNVFSRIPRLTELYSVGTLILPWRMFEELTIRYGSHLDWFDITVTPCAYKVDPIVFYRLSAMQDFTWNSDAEFYTPVTFATSNAMNNLKELSVSRAHPSFFVLLSQIQLPSLSTVTLQTGKLDTRMFFKKHGAKLSKLFVGAPAFNLEMFNFCRNVKVLNVCVTSKAEQVAVEDVLQWCDTHCSLKQIVINPKSFDAEESALAELFLAKFDPTPFPALEEIRHLGFSWPPSAAPILADSPWVKLAERFRAQNIHLVDRYGHRWRPRREFVPEGGQG</sequence>
<keyword evidence="2" id="KW-1185">Reference proteome</keyword>
<name>A0AAD7B011_9AGAR</name>
<evidence type="ECO:0000313" key="1">
    <source>
        <dbReference type="EMBL" id="KAJ7605778.1"/>
    </source>
</evidence>